<sequence>NKLSHPLDQGLLAQRAFQRAGKASVAFSRFSRAFSEVPVFPVAFCRCSEETSEPLSLVFAQRPC</sequence>
<protein>
    <submittedName>
        <fullName evidence="1">Uncharacterized protein</fullName>
    </submittedName>
</protein>
<dbReference type="EMBL" id="LXQA010300231">
    <property type="protein sequence ID" value="MCI42100.1"/>
    <property type="molecule type" value="Genomic_DNA"/>
</dbReference>
<comment type="caution">
    <text evidence="1">The sequence shown here is derived from an EMBL/GenBank/DDBJ whole genome shotgun (WGS) entry which is preliminary data.</text>
</comment>
<accession>A0A392S258</accession>
<organism evidence="1 2">
    <name type="scientific">Trifolium medium</name>
    <dbReference type="NCBI Taxonomy" id="97028"/>
    <lineage>
        <taxon>Eukaryota</taxon>
        <taxon>Viridiplantae</taxon>
        <taxon>Streptophyta</taxon>
        <taxon>Embryophyta</taxon>
        <taxon>Tracheophyta</taxon>
        <taxon>Spermatophyta</taxon>
        <taxon>Magnoliopsida</taxon>
        <taxon>eudicotyledons</taxon>
        <taxon>Gunneridae</taxon>
        <taxon>Pentapetalae</taxon>
        <taxon>rosids</taxon>
        <taxon>fabids</taxon>
        <taxon>Fabales</taxon>
        <taxon>Fabaceae</taxon>
        <taxon>Papilionoideae</taxon>
        <taxon>50 kb inversion clade</taxon>
        <taxon>NPAAA clade</taxon>
        <taxon>Hologalegina</taxon>
        <taxon>IRL clade</taxon>
        <taxon>Trifolieae</taxon>
        <taxon>Trifolium</taxon>
    </lineage>
</organism>
<dbReference type="Proteomes" id="UP000265520">
    <property type="component" value="Unassembled WGS sequence"/>
</dbReference>
<reference evidence="1 2" key="1">
    <citation type="journal article" date="2018" name="Front. Plant Sci.">
        <title>Red Clover (Trifolium pratense) and Zigzag Clover (T. medium) - A Picture of Genomic Similarities and Differences.</title>
        <authorList>
            <person name="Dluhosova J."/>
            <person name="Istvanek J."/>
            <person name="Nedelnik J."/>
            <person name="Repkova J."/>
        </authorList>
    </citation>
    <scope>NUCLEOTIDE SEQUENCE [LARGE SCALE GENOMIC DNA]</scope>
    <source>
        <strain evidence="2">cv. 10/8</strain>
        <tissue evidence="1">Leaf</tissue>
    </source>
</reference>
<keyword evidence="2" id="KW-1185">Reference proteome</keyword>
<dbReference type="AlphaFoldDB" id="A0A392S258"/>
<feature type="non-terminal residue" evidence="1">
    <location>
        <position position="1"/>
    </location>
</feature>
<proteinExistence type="predicted"/>
<evidence type="ECO:0000313" key="1">
    <source>
        <dbReference type="EMBL" id="MCI42100.1"/>
    </source>
</evidence>
<name>A0A392S258_9FABA</name>
<evidence type="ECO:0000313" key="2">
    <source>
        <dbReference type="Proteomes" id="UP000265520"/>
    </source>
</evidence>